<evidence type="ECO:0000313" key="2">
    <source>
        <dbReference type="Proteomes" id="UP001501295"/>
    </source>
</evidence>
<accession>A0ABP8VSY9</accession>
<dbReference type="EMBL" id="BAABLM010000002">
    <property type="protein sequence ID" value="GAA4671831.1"/>
    <property type="molecule type" value="Genomic_DNA"/>
</dbReference>
<proteinExistence type="predicted"/>
<organism evidence="1 2">
    <name type="scientific">Frondihabitans cladoniiphilus</name>
    <dbReference type="NCBI Taxonomy" id="715785"/>
    <lineage>
        <taxon>Bacteria</taxon>
        <taxon>Bacillati</taxon>
        <taxon>Actinomycetota</taxon>
        <taxon>Actinomycetes</taxon>
        <taxon>Micrococcales</taxon>
        <taxon>Microbacteriaceae</taxon>
        <taxon>Frondihabitans</taxon>
    </lineage>
</organism>
<name>A0ABP8VSY9_9MICO</name>
<dbReference type="RefSeq" id="WP_345374908.1">
    <property type="nucleotide sequence ID" value="NZ_BAABLM010000002.1"/>
</dbReference>
<sequence length="168" mass="17656">MTSPDGIQALYVFTDPVCLSLLEFVHEGLTSEAEIAALTAERLGIATSRAAETLDGLVGIGYVSRTGKGRVADRGAADFADRCAAFLDQVDWLHDEGDHEQAEDILDAFSASRSAGSWLSARRWAAGAFQVSEAGLRHAARVAAGDLGQPSLESALASESAPEPEPAR</sequence>
<comment type="caution">
    <text evidence="1">The sequence shown here is derived from an EMBL/GenBank/DDBJ whole genome shotgun (WGS) entry which is preliminary data.</text>
</comment>
<reference evidence="2" key="1">
    <citation type="journal article" date="2019" name="Int. J. Syst. Evol. Microbiol.">
        <title>The Global Catalogue of Microorganisms (GCM) 10K type strain sequencing project: providing services to taxonomists for standard genome sequencing and annotation.</title>
        <authorList>
            <consortium name="The Broad Institute Genomics Platform"/>
            <consortium name="The Broad Institute Genome Sequencing Center for Infectious Disease"/>
            <person name="Wu L."/>
            <person name="Ma J."/>
        </authorList>
    </citation>
    <scope>NUCLEOTIDE SEQUENCE [LARGE SCALE GENOMIC DNA]</scope>
    <source>
        <strain evidence="2">JCM 18956</strain>
    </source>
</reference>
<gene>
    <name evidence="1" type="ORF">GCM10025780_14640</name>
</gene>
<evidence type="ECO:0000313" key="1">
    <source>
        <dbReference type="EMBL" id="GAA4671831.1"/>
    </source>
</evidence>
<keyword evidence="2" id="KW-1185">Reference proteome</keyword>
<protein>
    <submittedName>
        <fullName evidence="1">Uncharacterized protein</fullName>
    </submittedName>
</protein>
<dbReference type="Proteomes" id="UP001501295">
    <property type="component" value="Unassembled WGS sequence"/>
</dbReference>